<accession>A0A936YZY2</accession>
<dbReference type="FunFam" id="3.50.50.60:FF:000228">
    <property type="entry name" value="FAD-containing monooxygenase EthA"/>
    <property type="match status" value="1"/>
</dbReference>
<dbReference type="GO" id="GO:0004499">
    <property type="term" value="F:N,N-dimethylaniline monooxygenase activity"/>
    <property type="evidence" value="ECO:0007669"/>
    <property type="project" value="InterPro"/>
</dbReference>
<dbReference type="GO" id="GO:0050660">
    <property type="term" value="F:flavin adenine dinucleotide binding"/>
    <property type="evidence" value="ECO:0007669"/>
    <property type="project" value="InterPro"/>
</dbReference>
<dbReference type="AlphaFoldDB" id="A0A936YZY2"/>
<comment type="cofactor">
    <cofactor evidence="1">
        <name>FAD</name>
        <dbReference type="ChEBI" id="CHEBI:57692"/>
    </cofactor>
</comment>
<evidence type="ECO:0000256" key="4">
    <source>
        <dbReference type="ARBA" id="ARBA00022827"/>
    </source>
</evidence>
<dbReference type="InterPro" id="IPR020946">
    <property type="entry name" value="Flavin_mOase-like"/>
</dbReference>
<dbReference type="InterPro" id="IPR036188">
    <property type="entry name" value="FAD/NAD-bd_sf"/>
</dbReference>
<protein>
    <submittedName>
        <fullName evidence="8">NAD(P)/FAD-dependent oxidoreductase</fullName>
    </submittedName>
</protein>
<organism evidence="8 9">
    <name type="scientific">Ramlibacter monticola</name>
    <dbReference type="NCBI Taxonomy" id="1926872"/>
    <lineage>
        <taxon>Bacteria</taxon>
        <taxon>Pseudomonadati</taxon>
        <taxon>Pseudomonadota</taxon>
        <taxon>Betaproteobacteria</taxon>
        <taxon>Burkholderiales</taxon>
        <taxon>Comamonadaceae</taxon>
        <taxon>Ramlibacter</taxon>
    </lineage>
</organism>
<reference evidence="8 9" key="1">
    <citation type="journal article" date="2017" name="Int. J. Syst. Evol. Microbiol.">
        <title>Ramlibacter monticola sp. nov., isolated from forest soil.</title>
        <authorList>
            <person name="Chaudhary D.K."/>
            <person name="Kim J."/>
        </authorList>
    </citation>
    <scope>NUCLEOTIDE SEQUENCE [LARGE SCALE GENOMIC DNA]</scope>
    <source>
        <strain evidence="8 9">KACC 19175</strain>
    </source>
</reference>
<dbReference type="PANTHER" id="PTHR43872">
    <property type="entry name" value="MONOOXYGENASE, PUTATIVE (AFU_ORTHOLOGUE AFUA_8G02570)-RELATED"/>
    <property type="match status" value="1"/>
</dbReference>
<keyword evidence="6" id="KW-0560">Oxidoreductase</keyword>
<keyword evidence="5" id="KW-0521">NADP</keyword>
<dbReference type="Pfam" id="PF00743">
    <property type="entry name" value="FMO-like"/>
    <property type="match status" value="1"/>
</dbReference>
<comment type="similarity">
    <text evidence="2">Belongs to the FAD-binding monooxygenase family.</text>
</comment>
<evidence type="ECO:0000256" key="5">
    <source>
        <dbReference type="ARBA" id="ARBA00022857"/>
    </source>
</evidence>
<sequence length="511" mass="57144">MVLVEPCPGFATVSAEEFDIIVVGAGISGICAAHYLRERCAGRSFVILEGRDAIGGTWDLFRYPGVRSDSDMFTLGFSFRPWRSDRSIAPGPAIRDYVRETAREEGIEHRIRFGHRVTQAAWTTADARWTVTARTADGERRLRCRFLFFCSGYYDYAQGHEPDWPGRAGFGGRVVHPQHWPEDLDCTGKRVVVIGSGATAVTIVPDMARRAARVTMLQRSPSYILAVPARDGIGAALQRWLPAGVSYRLVRWKNILIAWALYQASRRWPEGTKRWLLEQARSHLPGFAIEPHLVPRYAPWDQRLCFIPDADLFRALRGGRASIATDEIESFTPTGLRLRSGAALDADIVVAATGLKLQMIGGARLTVDGEPVNLARRVTYRGLMFNGVPNLVLTMGYTNASWTLRAELVARHACRLLNHMRRRGVDLCVPVYEEPEPATRLAIDLTSGYVRRAAAVLPRQGERAPWRLEQNYLREWLALRWSRLEDGALRFARAGEWAAVPGNADPVPSAE</sequence>
<dbReference type="Pfam" id="PF13450">
    <property type="entry name" value="NAD_binding_8"/>
    <property type="match status" value="1"/>
</dbReference>
<name>A0A936YZY2_9BURK</name>
<evidence type="ECO:0000256" key="3">
    <source>
        <dbReference type="ARBA" id="ARBA00022630"/>
    </source>
</evidence>
<dbReference type="GO" id="GO:0050661">
    <property type="term" value="F:NADP binding"/>
    <property type="evidence" value="ECO:0007669"/>
    <property type="project" value="InterPro"/>
</dbReference>
<evidence type="ECO:0000313" key="8">
    <source>
        <dbReference type="EMBL" id="MBL0392528.1"/>
    </source>
</evidence>
<evidence type="ECO:0000256" key="6">
    <source>
        <dbReference type="ARBA" id="ARBA00023002"/>
    </source>
</evidence>
<keyword evidence="3" id="KW-0285">Flavoprotein</keyword>
<comment type="caution">
    <text evidence="8">The sequence shown here is derived from an EMBL/GenBank/DDBJ whole genome shotgun (WGS) entry which is preliminary data.</text>
</comment>
<dbReference type="InterPro" id="IPR051820">
    <property type="entry name" value="FAD-binding_MO"/>
</dbReference>
<dbReference type="PRINTS" id="PR00411">
    <property type="entry name" value="PNDRDTASEI"/>
</dbReference>
<dbReference type="PANTHER" id="PTHR43872:SF1">
    <property type="entry name" value="MONOOXYGENASE, PUTATIVE (AFU_ORTHOLOGUE AFUA_8G02570)-RELATED"/>
    <property type="match status" value="1"/>
</dbReference>
<evidence type="ECO:0000313" key="9">
    <source>
        <dbReference type="Proteomes" id="UP000599109"/>
    </source>
</evidence>
<keyword evidence="4" id="KW-0274">FAD</keyword>
<evidence type="ECO:0000256" key="1">
    <source>
        <dbReference type="ARBA" id="ARBA00001974"/>
    </source>
</evidence>
<dbReference type="Proteomes" id="UP000599109">
    <property type="component" value="Unassembled WGS sequence"/>
</dbReference>
<dbReference type="SUPFAM" id="SSF51905">
    <property type="entry name" value="FAD/NAD(P)-binding domain"/>
    <property type="match status" value="1"/>
</dbReference>
<keyword evidence="7" id="KW-0503">Monooxygenase</keyword>
<dbReference type="RefSeq" id="WP_201675149.1">
    <property type="nucleotide sequence ID" value="NZ_JAEQNE010000003.1"/>
</dbReference>
<proteinExistence type="inferred from homology"/>
<keyword evidence="9" id="KW-1185">Reference proteome</keyword>
<dbReference type="Gene3D" id="3.50.50.60">
    <property type="entry name" value="FAD/NAD(P)-binding domain"/>
    <property type="match status" value="1"/>
</dbReference>
<gene>
    <name evidence="8" type="ORF">JJ685_15415</name>
</gene>
<dbReference type="EMBL" id="JAEQNE010000003">
    <property type="protein sequence ID" value="MBL0392528.1"/>
    <property type="molecule type" value="Genomic_DNA"/>
</dbReference>
<evidence type="ECO:0000256" key="7">
    <source>
        <dbReference type="ARBA" id="ARBA00023033"/>
    </source>
</evidence>
<evidence type="ECO:0000256" key="2">
    <source>
        <dbReference type="ARBA" id="ARBA00010139"/>
    </source>
</evidence>